<evidence type="ECO:0000313" key="1">
    <source>
        <dbReference type="EMBL" id="MFB9775448.1"/>
    </source>
</evidence>
<dbReference type="SUPFAM" id="SSF51182">
    <property type="entry name" value="RmlC-like cupins"/>
    <property type="match status" value="1"/>
</dbReference>
<reference evidence="1 2" key="1">
    <citation type="submission" date="2024-09" db="EMBL/GenBank/DDBJ databases">
        <authorList>
            <person name="Sun Q."/>
            <person name="Mori K."/>
        </authorList>
    </citation>
    <scope>NUCLEOTIDE SEQUENCE [LARGE SCALE GENOMIC DNA]</scope>
    <source>
        <strain evidence="1 2">JCM 11683</strain>
    </source>
</reference>
<protein>
    <recommendedName>
        <fullName evidence="3">Cupin domain protein</fullName>
    </recommendedName>
</protein>
<dbReference type="InterPro" id="IPR014710">
    <property type="entry name" value="RmlC-like_jellyroll"/>
</dbReference>
<evidence type="ECO:0000313" key="2">
    <source>
        <dbReference type="Proteomes" id="UP001589707"/>
    </source>
</evidence>
<dbReference type="InterPro" id="IPR011051">
    <property type="entry name" value="RmlC_Cupin_sf"/>
</dbReference>
<organism evidence="1 2">
    <name type="scientific">Brevibacterium otitidis</name>
    <dbReference type="NCBI Taxonomy" id="53364"/>
    <lineage>
        <taxon>Bacteria</taxon>
        <taxon>Bacillati</taxon>
        <taxon>Actinomycetota</taxon>
        <taxon>Actinomycetes</taxon>
        <taxon>Micrococcales</taxon>
        <taxon>Brevibacteriaceae</taxon>
        <taxon>Brevibacterium</taxon>
    </lineage>
</organism>
<proteinExistence type="predicted"/>
<gene>
    <name evidence="1" type="ORF">ACFFN1_03320</name>
</gene>
<evidence type="ECO:0008006" key="3">
    <source>
        <dbReference type="Google" id="ProtNLM"/>
    </source>
</evidence>
<comment type="caution">
    <text evidence="1">The sequence shown here is derived from an EMBL/GenBank/DDBJ whole genome shotgun (WGS) entry which is preliminary data.</text>
</comment>
<sequence length="115" mass="11896">MAFSITDAGTELLERAAEAPSKLATQRIASDNAAIVQILIAMRAGAQLADHPNPGEAVITIHEGAATLTGQSGTSADLSAGETADVPQETHRLDADEDTIAVLTLVNRNRLAHTA</sequence>
<dbReference type="EMBL" id="JBHMAU010000025">
    <property type="protein sequence ID" value="MFB9775448.1"/>
    <property type="molecule type" value="Genomic_DNA"/>
</dbReference>
<accession>A0ABV5WZ30</accession>
<dbReference type="Gene3D" id="2.60.120.10">
    <property type="entry name" value="Jelly Rolls"/>
    <property type="match status" value="1"/>
</dbReference>
<name>A0ABV5WZ30_9MICO</name>
<keyword evidence="2" id="KW-1185">Reference proteome</keyword>
<dbReference type="Proteomes" id="UP001589707">
    <property type="component" value="Unassembled WGS sequence"/>
</dbReference>
<dbReference type="RefSeq" id="WP_376838576.1">
    <property type="nucleotide sequence ID" value="NZ_JBHMAU010000025.1"/>
</dbReference>